<reference evidence="1 2" key="1">
    <citation type="submission" date="2020-02" db="EMBL/GenBank/DDBJ databases">
        <title>Acidophilic actinobacteria isolated from forest soil.</title>
        <authorList>
            <person name="Golinska P."/>
        </authorList>
    </citation>
    <scope>NUCLEOTIDE SEQUENCE [LARGE SCALE GENOMIC DNA]</scope>
    <source>
        <strain evidence="1 2">NL8</strain>
    </source>
</reference>
<dbReference type="EMBL" id="JAAFYZ010000094">
    <property type="protein sequence ID" value="MBS2550193.1"/>
    <property type="molecule type" value="Genomic_DNA"/>
</dbReference>
<evidence type="ECO:0000313" key="2">
    <source>
        <dbReference type="Proteomes" id="UP000730482"/>
    </source>
</evidence>
<dbReference type="Proteomes" id="UP000730482">
    <property type="component" value="Unassembled WGS sequence"/>
</dbReference>
<proteinExistence type="predicted"/>
<organism evidence="1 2">
    <name type="scientific">Catenulispora pinistramenti</name>
    <dbReference type="NCBI Taxonomy" id="2705254"/>
    <lineage>
        <taxon>Bacteria</taxon>
        <taxon>Bacillati</taxon>
        <taxon>Actinomycetota</taxon>
        <taxon>Actinomycetes</taxon>
        <taxon>Catenulisporales</taxon>
        <taxon>Catenulisporaceae</taxon>
        <taxon>Catenulispora</taxon>
    </lineage>
</organism>
<keyword evidence="2" id="KW-1185">Reference proteome</keyword>
<gene>
    <name evidence="1" type="ORF">KGQ19_25320</name>
</gene>
<protein>
    <submittedName>
        <fullName evidence="1">Uncharacterized protein</fullName>
    </submittedName>
</protein>
<evidence type="ECO:0000313" key="1">
    <source>
        <dbReference type="EMBL" id="MBS2550193.1"/>
    </source>
</evidence>
<name>A0ABS5KVW6_9ACTN</name>
<accession>A0ABS5KVW6</accession>
<dbReference type="RefSeq" id="WP_194926741.1">
    <property type="nucleotide sequence ID" value="NZ_JAAFYZ010000094.1"/>
</dbReference>
<sequence length="306" mass="33267">MADVVEQALNGLSDPIVEYLHLRFPQLLPVMLRWAGQLNEATAIDLLPPSDVAPLVGVAAELAIGIDLADGLSEFSAWLTEADAGRLLELVRGATPSSLDTAVSASPLPAGSEELAQRLVRLAQAQEAIFRLQSSGPADVAQARRLVDDLHHPQLFSFAPGWRFLRPVLDAYFTRGWRPLRALGVPVVVGHRFAEGFAVCDLVVGDALIDIKCVTQPASHLVDWIHQLLKYTLLDFTDELGIRRVGIYFARHTLLLTEPIDALLFELTGDTGATVGALREEFARVAAPQIAHFAAVRAKVRTPNVL</sequence>
<comment type="caution">
    <text evidence="1">The sequence shown here is derived from an EMBL/GenBank/DDBJ whole genome shotgun (WGS) entry which is preliminary data.</text>
</comment>